<dbReference type="Gene3D" id="2.60.120.200">
    <property type="match status" value="1"/>
</dbReference>
<evidence type="ECO:0000256" key="1">
    <source>
        <dbReference type="SAM" id="SignalP"/>
    </source>
</evidence>
<evidence type="ECO:0000313" key="4">
    <source>
        <dbReference type="Proteomes" id="UP000253094"/>
    </source>
</evidence>
<dbReference type="Proteomes" id="UP000253094">
    <property type="component" value="Unassembled WGS sequence"/>
</dbReference>
<dbReference type="InterPro" id="IPR005084">
    <property type="entry name" value="CBM6"/>
</dbReference>
<dbReference type="EMBL" id="QOIL01000021">
    <property type="protein sequence ID" value="RCG25942.1"/>
    <property type="molecule type" value="Genomic_DNA"/>
</dbReference>
<dbReference type="Pfam" id="PF03422">
    <property type="entry name" value="CBM_6"/>
    <property type="match status" value="1"/>
</dbReference>
<accession>A0A367F7W0</accession>
<gene>
    <name evidence="3" type="ORF">DQ384_31045</name>
</gene>
<reference evidence="3 4" key="1">
    <citation type="submission" date="2018-06" db="EMBL/GenBank/DDBJ databases">
        <title>Sphaerisporangium craniellae sp. nov., isolated from a marine sponge in the South China Sea.</title>
        <authorList>
            <person name="Li L."/>
        </authorList>
    </citation>
    <scope>NUCLEOTIDE SEQUENCE [LARGE SCALE GENOMIC DNA]</scope>
    <source>
        <strain evidence="3 4">CCTCC AA 208026</strain>
    </source>
</reference>
<dbReference type="SUPFAM" id="SSF49785">
    <property type="entry name" value="Galactose-binding domain-like"/>
    <property type="match status" value="1"/>
</dbReference>
<dbReference type="RefSeq" id="WP_114032429.1">
    <property type="nucleotide sequence ID" value="NZ_QOIL01000021.1"/>
</dbReference>
<feature type="signal peptide" evidence="1">
    <location>
        <begin position="1"/>
        <end position="23"/>
    </location>
</feature>
<sequence length="400" mass="42815">MRPRPLVTLCALALLATAAPASATTGRQAAVQHLAGRQAAAAWQLRWSPSASRDGLDAFETIEDDRADSHPAGQPHIFPQGDDFRFTMHLVDRDTMTDRQRQEVTGMRTPAGGPYLVMKYGETWRFTYSMYIPGSLKATTTFTHIMQLKQPGTGTLPIMTMSLRRQGGTPMIELNAFTSDKIVGQTPLTPLQNKWIDVEVEVKIGDADGSLRFVVRDAGTTVVDSTATGVDTWLADRVRPKWGIYRSLGDTSGSLQDCYLLLTNMRAYQLVSSAPVRHEAEDATISGGVVESNHAGFTGTGFVNFDNAVGGYAQFAVNAAQAGNATLTLRYANGTSVNRPMDITVNGALVAGAKAFPGTGAWTTWQTSTVTVPLKAGANTIRTTGTTANGGPNLDNITIG</sequence>
<protein>
    <recommendedName>
        <fullName evidence="2">CBM6 domain-containing protein</fullName>
    </recommendedName>
</protein>
<dbReference type="Gene3D" id="2.60.120.260">
    <property type="entry name" value="Galactose-binding domain-like"/>
    <property type="match status" value="1"/>
</dbReference>
<feature type="domain" description="CBM6" evidence="2">
    <location>
        <begin position="276"/>
        <end position="400"/>
    </location>
</feature>
<evidence type="ECO:0000259" key="2">
    <source>
        <dbReference type="PROSITE" id="PS51175"/>
    </source>
</evidence>
<keyword evidence="1" id="KW-0732">Signal</keyword>
<name>A0A367F7W0_9ACTN</name>
<organism evidence="3 4">
    <name type="scientific">Sphaerisporangium album</name>
    <dbReference type="NCBI Taxonomy" id="509200"/>
    <lineage>
        <taxon>Bacteria</taxon>
        <taxon>Bacillati</taxon>
        <taxon>Actinomycetota</taxon>
        <taxon>Actinomycetes</taxon>
        <taxon>Streptosporangiales</taxon>
        <taxon>Streptosporangiaceae</taxon>
        <taxon>Sphaerisporangium</taxon>
    </lineage>
</organism>
<dbReference type="InterPro" id="IPR025975">
    <property type="entry name" value="Polysacc_lyase"/>
</dbReference>
<dbReference type="CDD" id="cd04082">
    <property type="entry name" value="CBM35_pectate_lyase-like"/>
    <property type="match status" value="1"/>
</dbReference>
<comment type="caution">
    <text evidence="3">The sequence shown here is derived from an EMBL/GenBank/DDBJ whole genome shotgun (WGS) entry which is preliminary data.</text>
</comment>
<feature type="chain" id="PRO_5017051546" description="CBM6 domain-containing protein" evidence="1">
    <location>
        <begin position="24"/>
        <end position="400"/>
    </location>
</feature>
<proteinExistence type="predicted"/>
<dbReference type="InterPro" id="IPR008979">
    <property type="entry name" value="Galactose-bd-like_sf"/>
</dbReference>
<dbReference type="GO" id="GO:0030246">
    <property type="term" value="F:carbohydrate binding"/>
    <property type="evidence" value="ECO:0007669"/>
    <property type="project" value="InterPro"/>
</dbReference>
<evidence type="ECO:0000313" key="3">
    <source>
        <dbReference type="EMBL" id="RCG25942.1"/>
    </source>
</evidence>
<keyword evidence="4" id="KW-1185">Reference proteome</keyword>
<dbReference type="OrthoDB" id="3612157at2"/>
<dbReference type="AlphaFoldDB" id="A0A367F7W0"/>
<dbReference type="Pfam" id="PF14099">
    <property type="entry name" value="Polysacc_lyase"/>
    <property type="match status" value="1"/>
</dbReference>
<dbReference type="PROSITE" id="PS51175">
    <property type="entry name" value="CBM6"/>
    <property type="match status" value="1"/>
</dbReference>